<feature type="repeat" description="WD" evidence="3">
    <location>
        <begin position="646"/>
        <end position="688"/>
    </location>
</feature>
<gene>
    <name evidence="5" type="ORF">ISF26_06045</name>
</gene>
<dbReference type="EMBL" id="CP063845">
    <property type="protein sequence ID" value="UFP95791.1"/>
    <property type="molecule type" value="Genomic_DNA"/>
</dbReference>
<dbReference type="Pfam" id="PF00931">
    <property type="entry name" value="NB-ARC"/>
    <property type="match status" value="1"/>
</dbReference>
<evidence type="ECO:0000256" key="1">
    <source>
        <dbReference type="ARBA" id="ARBA00022574"/>
    </source>
</evidence>
<dbReference type="PANTHER" id="PTHR19879:SF9">
    <property type="entry name" value="TRANSCRIPTION INITIATION FACTOR TFIID SUBUNIT 5"/>
    <property type="match status" value="1"/>
</dbReference>
<accession>A0ABY3PQ24</accession>
<dbReference type="PROSITE" id="PS50294">
    <property type="entry name" value="WD_REPEATS_REGION"/>
    <property type="match status" value="13"/>
</dbReference>
<dbReference type="InterPro" id="IPR011047">
    <property type="entry name" value="Quinoprotein_ADH-like_sf"/>
</dbReference>
<evidence type="ECO:0000256" key="3">
    <source>
        <dbReference type="PROSITE-ProRule" id="PRU00221"/>
    </source>
</evidence>
<dbReference type="Pfam" id="PF25173">
    <property type="entry name" value="Beta-prop_WDR3_1st"/>
    <property type="match status" value="2"/>
</dbReference>
<dbReference type="RefSeq" id="WP_230843017.1">
    <property type="nucleotide sequence ID" value="NZ_CP063845.1"/>
</dbReference>
<feature type="repeat" description="WD" evidence="3">
    <location>
        <begin position="1067"/>
        <end position="1108"/>
    </location>
</feature>
<feature type="repeat" description="WD" evidence="3">
    <location>
        <begin position="773"/>
        <end position="814"/>
    </location>
</feature>
<feature type="repeat" description="WD" evidence="3">
    <location>
        <begin position="857"/>
        <end position="898"/>
    </location>
</feature>
<feature type="repeat" description="WD" evidence="3">
    <location>
        <begin position="983"/>
        <end position="1024"/>
    </location>
</feature>
<dbReference type="SUPFAM" id="SSF52540">
    <property type="entry name" value="P-loop containing nucleoside triphosphate hydrolases"/>
    <property type="match status" value="1"/>
</dbReference>
<sequence>MNHPPKAKRRRGFRLTPQGWQRLHEARCELENRTNGGERFTLEELSDRIGLDPSTVAKVLTAEEGVDKQTLFRCFQAFGLDLGSGDYARPEAVEPSEPVPPRSARQDWGEAVDVSLFYGRTEELATLEDWLVRERCRLVALLGMGGIGKSTLAVKLARQTQEHFEHLVWRSLRNAPPLGELLGELIECLCDSPPVNLPTSTEGRLSKLIECLRRSRTLLILDNGESLLSGAEQTGTYREGCEAYAELFRQVGEVPHASCLILTSREKPKEVASLEGASLPVRSLRLGGLREDEGEAILEAKGLSGSPDERRSLVECYRGNPLALKIVSTSIQELFGGAIGEFFIHGAVVFNGIRNLLEQQFDRLTHFEKQLMYWLAIHRELVSAAQLREDTVPAAPTPRLLEALESLLRRSLIERSSAGFTQQPVVMEFTAERLIEQVCAEIEHGPIALLKSHALMKAQSKDYVRETQVRLIVRPILDELLTSLGSRRSLEQRLFAVLEAQREHSPLEPGYVGGNALNLLCELKSDLAGRDFSRLAIWQAYLQKVSLHRTNFAGADLARSVFAQTFGGILFVAYSPHGELLAIGDDSGEVRLWRVRDGQQQLSFRGHTDWISALAFSPDGSVLASGSEDQTIKLWDTATGQCLRTLTGHGGWVYSVAFSPDGTLIASSSPSDETVRLWDAAGGQCTRTFKSRTGRMWSVAFSPDGHTLAAASLDRTVKLWDVRTGERLGTLAGHTDQVLSVAFSPDGGVLASGSHDQTLKLWKVTTGTCLSTLTGHTGRIRAISFSPDGEWLASSSLDCTVKLWDAATGACLRTFTGHSGQVWSVSFAPDGQTLASGSLDQTVRIWDAATGQCLRTLQGNAGWIWSVSFAPDGQTLASGSLDRTVRIWDVPSGRCVRTLTGHSSWVWSVAFSPDGRTLASGSFDQTIKLWDAATGQCLRTLSGHNNWVRSVAFSPDGHTLASGSHDQTVKLWEVSSGQCLRTLTGHSSWVWSVAFSPDGRTVASGSFDQTVRIWNAATGECLHTLKVDSSQVWSVAFSPDGRTLAGGSGNYAVWLWDTATGECLRTLTGHTSQVWSVAFSPDGRTVVSSSHDQTVRLWDTATGECLRTLTGHTSQVWSVAFSPDGRTVVSGSQDETIRLWDSHTGQPLELLRADRLYEGMDITGVTGLTDAQKSMLQALGAVEAAG</sequence>
<keyword evidence="6" id="KW-1185">Reference proteome</keyword>
<dbReference type="PRINTS" id="PR00320">
    <property type="entry name" value="GPROTEINBRPT"/>
</dbReference>
<feature type="repeat" description="WD" evidence="3">
    <location>
        <begin position="1109"/>
        <end position="1150"/>
    </location>
</feature>
<dbReference type="Pfam" id="PF00400">
    <property type="entry name" value="WD40"/>
    <property type="match status" value="5"/>
</dbReference>
<dbReference type="InterPro" id="IPR002182">
    <property type="entry name" value="NB-ARC"/>
</dbReference>
<dbReference type="CDD" id="cd00200">
    <property type="entry name" value="WD40"/>
    <property type="match status" value="3"/>
</dbReference>
<name>A0ABY3PQ24_9CYAN</name>
<dbReference type="InterPro" id="IPR019775">
    <property type="entry name" value="WD40_repeat_CS"/>
</dbReference>
<keyword evidence="1 3" id="KW-0853">WD repeat</keyword>
<evidence type="ECO:0000313" key="5">
    <source>
        <dbReference type="EMBL" id="UFP95791.1"/>
    </source>
</evidence>
<dbReference type="InterPro" id="IPR020472">
    <property type="entry name" value="WD40_PAC1"/>
</dbReference>
<reference evidence="5 6" key="1">
    <citation type="journal article" date="2021" name="Genome Biol. Evol.">
        <title>Complete Genome Sequencing of a Novel Gloeobacter Species from a Waterfall Cave in Mexico.</title>
        <authorList>
            <person name="Saw J.H."/>
            <person name="Cardona T."/>
            <person name="Montejano G."/>
        </authorList>
    </citation>
    <scope>NUCLEOTIDE SEQUENCE [LARGE SCALE GENOMIC DNA]</scope>
    <source>
        <strain evidence="5">MG652769</strain>
    </source>
</reference>
<feature type="repeat" description="WD" evidence="3">
    <location>
        <begin position="941"/>
        <end position="982"/>
    </location>
</feature>
<dbReference type="InterPro" id="IPR027417">
    <property type="entry name" value="P-loop_NTPase"/>
</dbReference>
<dbReference type="InterPro" id="IPR036322">
    <property type="entry name" value="WD40_repeat_dom_sf"/>
</dbReference>
<dbReference type="CDD" id="cd00093">
    <property type="entry name" value="HTH_XRE"/>
    <property type="match status" value="1"/>
</dbReference>
<evidence type="ECO:0000256" key="2">
    <source>
        <dbReference type="ARBA" id="ARBA00022737"/>
    </source>
</evidence>
<feature type="repeat" description="WD" evidence="3">
    <location>
        <begin position="604"/>
        <end position="645"/>
    </location>
</feature>
<dbReference type="PRINTS" id="PR00364">
    <property type="entry name" value="DISEASERSIST"/>
</dbReference>
<evidence type="ECO:0000313" key="6">
    <source>
        <dbReference type="Proteomes" id="UP001054846"/>
    </source>
</evidence>
<feature type="domain" description="NB-ARC" evidence="4">
    <location>
        <begin position="123"/>
        <end position="222"/>
    </location>
</feature>
<feature type="repeat" description="WD" evidence="3">
    <location>
        <begin position="572"/>
        <end position="603"/>
    </location>
</feature>
<keyword evidence="2" id="KW-0677">Repeat</keyword>
<feature type="repeat" description="WD" evidence="3">
    <location>
        <begin position="815"/>
        <end position="856"/>
    </location>
</feature>
<feature type="repeat" description="WD" evidence="3">
    <location>
        <begin position="899"/>
        <end position="940"/>
    </location>
</feature>
<dbReference type="PROSITE" id="PS00678">
    <property type="entry name" value="WD_REPEATS_1"/>
    <property type="match status" value="10"/>
</dbReference>
<dbReference type="Gene3D" id="3.40.50.300">
    <property type="entry name" value="P-loop containing nucleotide triphosphate hydrolases"/>
    <property type="match status" value="1"/>
</dbReference>
<dbReference type="SUPFAM" id="SSF50978">
    <property type="entry name" value="WD40 repeat-like"/>
    <property type="match status" value="2"/>
</dbReference>
<proteinExistence type="predicted"/>
<dbReference type="Proteomes" id="UP001054846">
    <property type="component" value="Chromosome"/>
</dbReference>
<dbReference type="InterPro" id="IPR001680">
    <property type="entry name" value="WD40_rpt"/>
</dbReference>
<dbReference type="InterPro" id="IPR015943">
    <property type="entry name" value="WD40/YVTN_repeat-like_dom_sf"/>
</dbReference>
<feature type="repeat" description="WD" evidence="3">
    <location>
        <begin position="731"/>
        <end position="772"/>
    </location>
</feature>
<dbReference type="PANTHER" id="PTHR19879">
    <property type="entry name" value="TRANSCRIPTION INITIATION FACTOR TFIID"/>
    <property type="match status" value="1"/>
</dbReference>
<dbReference type="PROSITE" id="PS50082">
    <property type="entry name" value="WD_REPEATS_2"/>
    <property type="match status" value="14"/>
</dbReference>
<dbReference type="SUPFAM" id="SSF50998">
    <property type="entry name" value="Quinoprotein alcohol dehydrogenase-like"/>
    <property type="match status" value="1"/>
</dbReference>
<feature type="repeat" description="WD" evidence="3">
    <location>
        <begin position="1025"/>
        <end position="1066"/>
    </location>
</feature>
<dbReference type="SMART" id="SM00320">
    <property type="entry name" value="WD40"/>
    <property type="match status" value="14"/>
</dbReference>
<protein>
    <submittedName>
        <fullName evidence="5">PD40 domain-containing protein</fullName>
    </submittedName>
</protein>
<dbReference type="InterPro" id="IPR001387">
    <property type="entry name" value="Cro/C1-type_HTH"/>
</dbReference>
<evidence type="ECO:0000259" key="4">
    <source>
        <dbReference type="Pfam" id="PF00931"/>
    </source>
</evidence>
<feature type="repeat" description="WD" evidence="3">
    <location>
        <begin position="689"/>
        <end position="730"/>
    </location>
</feature>
<dbReference type="Gene3D" id="2.130.10.10">
    <property type="entry name" value="YVTN repeat-like/Quinoprotein amine dehydrogenase"/>
    <property type="match status" value="7"/>
</dbReference>
<organism evidence="5 6">
    <name type="scientific">Gloeobacter morelensis MG652769</name>
    <dbReference type="NCBI Taxonomy" id="2781736"/>
    <lineage>
        <taxon>Bacteria</taxon>
        <taxon>Bacillati</taxon>
        <taxon>Cyanobacteriota</taxon>
        <taxon>Cyanophyceae</taxon>
        <taxon>Gloeobacterales</taxon>
        <taxon>Gloeobacteraceae</taxon>
        <taxon>Gloeobacter</taxon>
        <taxon>Gloeobacter morelensis</taxon>
    </lineage>
</organism>